<keyword evidence="2" id="KW-1185">Reference proteome</keyword>
<protein>
    <submittedName>
        <fullName evidence="1">WXG100 family type VII secretion target</fullName>
    </submittedName>
</protein>
<name>A0A4R4TFQ6_9ACTN</name>
<dbReference type="RefSeq" id="WP_132818249.1">
    <property type="nucleotide sequence ID" value="NZ_SMKI01000119.1"/>
</dbReference>
<dbReference type="InterPro" id="IPR036689">
    <property type="entry name" value="ESAT-6-like_sf"/>
</dbReference>
<dbReference type="SUPFAM" id="SSF140453">
    <property type="entry name" value="EsxAB dimer-like"/>
    <property type="match status" value="1"/>
</dbReference>
<evidence type="ECO:0000313" key="2">
    <source>
        <dbReference type="Proteomes" id="UP000295345"/>
    </source>
</evidence>
<dbReference type="InterPro" id="IPR010310">
    <property type="entry name" value="T7SS_ESAT-6-like"/>
</dbReference>
<dbReference type="Gene3D" id="1.10.287.1060">
    <property type="entry name" value="ESAT-6-like"/>
    <property type="match status" value="1"/>
</dbReference>
<organism evidence="1 2">
    <name type="scientific">Streptomyces hainanensis</name>
    <dbReference type="NCBI Taxonomy" id="402648"/>
    <lineage>
        <taxon>Bacteria</taxon>
        <taxon>Bacillati</taxon>
        <taxon>Actinomycetota</taxon>
        <taxon>Actinomycetes</taxon>
        <taxon>Kitasatosporales</taxon>
        <taxon>Streptomycetaceae</taxon>
        <taxon>Streptomyces</taxon>
    </lineage>
</organism>
<comment type="caution">
    <text evidence="1">The sequence shown here is derived from an EMBL/GenBank/DDBJ whole genome shotgun (WGS) entry which is preliminary data.</text>
</comment>
<evidence type="ECO:0000313" key="1">
    <source>
        <dbReference type="EMBL" id="TDC75106.1"/>
    </source>
</evidence>
<dbReference type="EMBL" id="SMKI01000119">
    <property type="protein sequence ID" value="TDC75106.1"/>
    <property type="molecule type" value="Genomic_DNA"/>
</dbReference>
<proteinExistence type="predicted"/>
<reference evidence="1 2" key="1">
    <citation type="submission" date="2019-03" db="EMBL/GenBank/DDBJ databases">
        <title>Draft genome sequences of novel Actinobacteria.</title>
        <authorList>
            <person name="Sahin N."/>
            <person name="Ay H."/>
            <person name="Saygin H."/>
        </authorList>
    </citation>
    <scope>NUCLEOTIDE SEQUENCE [LARGE SCALE GENOMIC DNA]</scope>
    <source>
        <strain evidence="1 2">DSM 41900</strain>
    </source>
</reference>
<dbReference type="AlphaFoldDB" id="A0A4R4TFQ6"/>
<sequence>MAEGDLDVTYQDMHNAGDRLVDEKDALLEKFTMLRTYISDLVQDGYVSRSATAFDQKYDEFTNGARQTMEALQGLGDFLHGAADGFSDLDQQLEEGLRG</sequence>
<dbReference type="Proteomes" id="UP000295345">
    <property type="component" value="Unassembled WGS sequence"/>
</dbReference>
<dbReference type="Pfam" id="PF06013">
    <property type="entry name" value="WXG100"/>
    <property type="match status" value="1"/>
</dbReference>
<gene>
    <name evidence="1" type="ORF">E1283_13480</name>
</gene>
<dbReference type="OrthoDB" id="3268062at2"/>
<accession>A0A4R4TFQ6</accession>